<gene>
    <name evidence="6" type="primary">tssI</name>
    <name evidence="6" type="ORF">QFW77_04965</name>
</gene>
<dbReference type="Gene3D" id="2.40.50.230">
    <property type="entry name" value="Gp5 N-terminal domain"/>
    <property type="match status" value="1"/>
</dbReference>
<dbReference type="InterPro" id="IPR006531">
    <property type="entry name" value="Gp5/Vgr_OB"/>
</dbReference>
<evidence type="ECO:0000313" key="6">
    <source>
        <dbReference type="EMBL" id="MDH5822342.1"/>
    </source>
</evidence>
<feature type="non-terminal residue" evidence="6">
    <location>
        <position position="1"/>
    </location>
</feature>
<feature type="domain" description="DUF2345" evidence="4">
    <location>
        <begin position="670"/>
        <end position="818"/>
    </location>
</feature>
<dbReference type="Gene3D" id="4.10.220.110">
    <property type="match status" value="1"/>
</dbReference>
<feature type="compositionally biased region" description="Acidic residues" evidence="2">
    <location>
        <begin position="954"/>
        <end position="963"/>
    </location>
</feature>
<dbReference type="NCBIfam" id="TIGR03361">
    <property type="entry name" value="VI_Rhs_Vgr"/>
    <property type="match status" value="1"/>
</dbReference>
<sequence length="991" mass="105300">ALAALAVPSQHARLIQLDAPVPGLVVERFDGSEAVCAPFRFVIDVFSTSAFVDTAELPGRRLGLRLHRAEGGERSWHGVCTAVAPLGADGGLARYRLTMEPWTALLAHRRNALVFQDLDVRGVLERVFADYSMAAFRFDIDGALPVRAITTQYRESDWDFVTRLLAEAGLAWRYEHDQSAGEDDGGDDGARHTLVIFDAQAEVPDAGTLRFHRSAATETRDAIGAFTELRQLAPNRSHAASWHSAQLASVAGQCEADAGGLPALEVFVQPRAGRFEQGGQAQAEAARRLDALRLPVALHHGAGSARAIAAGNTFTLSQHSGHEGRAFLPLRVTHVAANNLGSGITALLASPDLERGSYRNRFVAVPAGTPVAPLPRDRPTVHGPQTARVVGLPEAAVSPSRDHQVRIQLAWQRGPRPNPGGLQDSGSEHPGHAPGDATSGTWVPVAEWVAGPNWGSHFLPRVGAEVLVEFLHGDIDQPRVTGQLYNGEVAPPFAGGIDGPSNHPGTLSGLHSRAHDGSGSQQWVLDDTPGQLRTRLQTSLADSRLELGYLVQHQDGARGGLRGRGMELASAGWGNVHAGQGLLLSSTARAGAASTQMDMAEAVAQLKGAERTAESLHETMLQQQVPGFDSNQRLTALREALDAEVDGKYAGSVAGQSAMKPAAGGREPGQDPVERFADPKLVAESPESIAFATRKSAVAYAGGALHLTAQADVQLSAGQTFASVAGQHAALYAHAGPIRAIAANGPLSLQAHTGPLEVLADQSVTLTATDERIDVLAQKKIVLQAGQVQVTLEDGNITFACPGEFRVKAGEHPFRGGASGDAALTALPVGLAQRTLELEFDYADLKPVEGAPYLVVFDDGTRREGTLDGDGRATIENPPGPGRAFFGYDARDAFPYPERPANPIFGFVPSSAEDAQQALERYAQAEAEFMEDNFFPDEVAAAYSGELEYEDLTSQYDYDDESEPHEHEEEDPGAHEEVLIADNAPPTEDAA</sequence>
<dbReference type="Pfam" id="PF05954">
    <property type="entry name" value="Phage_GPD"/>
    <property type="match status" value="1"/>
</dbReference>
<dbReference type="Gene3D" id="2.30.110.50">
    <property type="match status" value="1"/>
</dbReference>
<dbReference type="InterPro" id="IPR037026">
    <property type="entry name" value="Vgr_OB-fold_dom_sf"/>
</dbReference>
<evidence type="ECO:0000256" key="1">
    <source>
        <dbReference type="ARBA" id="ARBA00005558"/>
    </source>
</evidence>
<accession>A0ABT6J696</accession>
<feature type="domain" description="Putative type VI secretion system Rhs element associated Vgr" evidence="5">
    <location>
        <begin position="514"/>
        <end position="618"/>
    </location>
</feature>
<dbReference type="InterPro" id="IPR018769">
    <property type="entry name" value="VgrG2_DUF2345"/>
</dbReference>
<dbReference type="InterPro" id="IPR006533">
    <property type="entry name" value="T6SS_Vgr_RhsGE"/>
</dbReference>
<evidence type="ECO:0000313" key="7">
    <source>
        <dbReference type="Proteomes" id="UP001156940"/>
    </source>
</evidence>
<dbReference type="SUPFAM" id="SSF69349">
    <property type="entry name" value="Phage fibre proteins"/>
    <property type="match status" value="1"/>
</dbReference>
<proteinExistence type="inferred from homology"/>
<dbReference type="EMBL" id="JARXRM010000021">
    <property type="protein sequence ID" value="MDH5822342.1"/>
    <property type="molecule type" value="Genomic_DNA"/>
</dbReference>
<dbReference type="Proteomes" id="UP001156940">
    <property type="component" value="Unassembled WGS sequence"/>
</dbReference>
<dbReference type="Pfam" id="PF04717">
    <property type="entry name" value="Phage_base_V"/>
    <property type="match status" value="1"/>
</dbReference>
<reference evidence="6 7" key="1">
    <citation type="submission" date="2023-04" db="EMBL/GenBank/DDBJ databases">
        <title>Luteimonas endophyticus RD2P54.</title>
        <authorList>
            <person name="Sun J.-Q."/>
        </authorList>
    </citation>
    <scope>NUCLEOTIDE SEQUENCE [LARGE SCALE GENOMIC DNA]</scope>
    <source>
        <strain evidence="6 7">RD2P54</strain>
    </source>
</reference>
<dbReference type="Pfam" id="PF10106">
    <property type="entry name" value="DUF2345"/>
    <property type="match status" value="1"/>
</dbReference>
<dbReference type="SUPFAM" id="SSF69279">
    <property type="entry name" value="Phage tail proteins"/>
    <property type="match status" value="2"/>
</dbReference>
<evidence type="ECO:0000259" key="3">
    <source>
        <dbReference type="Pfam" id="PF04717"/>
    </source>
</evidence>
<comment type="caution">
    <text evidence="6">The sequence shown here is derived from an EMBL/GenBank/DDBJ whole genome shotgun (WGS) entry which is preliminary data.</text>
</comment>
<dbReference type="Gene3D" id="3.55.50.10">
    <property type="entry name" value="Baseplate protein-like domains"/>
    <property type="match status" value="1"/>
</dbReference>
<feature type="region of interest" description="Disordered" evidence="2">
    <location>
        <begin position="954"/>
        <end position="991"/>
    </location>
</feature>
<dbReference type="InterPro" id="IPR028244">
    <property type="entry name" value="T6SS_Rhs_Vgr_dom"/>
</dbReference>
<feature type="domain" description="Gp5/Type VI secretion system Vgr protein OB-fold" evidence="3">
    <location>
        <begin position="436"/>
        <end position="485"/>
    </location>
</feature>
<protein>
    <submittedName>
        <fullName evidence="6">Type VI secretion system tip protein TssI/VgrG</fullName>
    </submittedName>
</protein>
<organism evidence="6 7">
    <name type="scientific">Luteimonas endophytica</name>
    <dbReference type="NCBI Taxonomy" id="3042023"/>
    <lineage>
        <taxon>Bacteria</taxon>
        <taxon>Pseudomonadati</taxon>
        <taxon>Pseudomonadota</taxon>
        <taxon>Gammaproteobacteria</taxon>
        <taxon>Lysobacterales</taxon>
        <taxon>Lysobacteraceae</taxon>
        <taxon>Luteimonas</taxon>
    </lineage>
</organism>
<dbReference type="InterPro" id="IPR017847">
    <property type="entry name" value="T6SS_RhsGE_Vgr_subset"/>
</dbReference>
<feature type="region of interest" description="Disordered" evidence="2">
    <location>
        <begin position="412"/>
        <end position="440"/>
    </location>
</feature>
<feature type="compositionally biased region" description="Basic and acidic residues" evidence="2">
    <location>
        <begin position="964"/>
        <end position="978"/>
    </location>
</feature>
<dbReference type="Pfam" id="PF13296">
    <property type="entry name" value="T6SS_Vgr"/>
    <property type="match status" value="1"/>
</dbReference>
<dbReference type="RefSeq" id="WP_280573241.1">
    <property type="nucleotide sequence ID" value="NZ_JARXRM010000021.1"/>
</dbReference>
<evidence type="ECO:0000259" key="5">
    <source>
        <dbReference type="Pfam" id="PF13296"/>
    </source>
</evidence>
<name>A0ABT6J696_9GAMM</name>
<dbReference type="NCBIfam" id="TIGR01646">
    <property type="entry name" value="vgr_GE"/>
    <property type="match status" value="1"/>
</dbReference>
<dbReference type="SUPFAM" id="SSF69255">
    <property type="entry name" value="gp5 N-terminal domain-like"/>
    <property type="match status" value="1"/>
</dbReference>
<evidence type="ECO:0000256" key="2">
    <source>
        <dbReference type="SAM" id="MobiDB-lite"/>
    </source>
</evidence>
<keyword evidence="7" id="KW-1185">Reference proteome</keyword>
<comment type="similarity">
    <text evidence="1">Belongs to the VgrG protein family.</text>
</comment>
<evidence type="ECO:0000259" key="4">
    <source>
        <dbReference type="Pfam" id="PF10106"/>
    </source>
</evidence>